<evidence type="ECO:0000256" key="1">
    <source>
        <dbReference type="ARBA" id="ARBA00004141"/>
    </source>
</evidence>
<evidence type="ECO:0000256" key="5">
    <source>
        <dbReference type="SAM" id="Phobius"/>
    </source>
</evidence>
<dbReference type="RefSeq" id="WP_093094240.1">
    <property type="nucleotide sequence ID" value="NZ_FOTQ01000005.1"/>
</dbReference>
<dbReference type="InterPro" id="IPR006977">
    <property type="entry name" value="Yip1_dom"/>
</dbReference>
<evidence type="ECO:0000256" key="4">
    <source>
        <dbReference type="ARBA" id="ARBA00023136"/>
    </source>
</evidence>
<name>A0A1I4P2A2_9RHOB</name>
<gene>
    <name evidence="7" type="ORF">SAMN04488042_10549</name>
</gene>
<organism evidence="7 8">
    <name type="scientific">Shimia aestuarii</name>
    <dbReference type="NCBI Taxonomy" id="254406"/>
    <lineage>
        <taxon>Bacteria</taxon>
        <taxon>Pseudomonadati</taxon>
        <taxon>Pseudomonadota</taxon>
        <taxon>Alphaproteobacteria</taxon>
        <taxon>Rhodobacterales</taxon>
        <taxon>Roseobacteraceae</taxon>
    </lineage>
</organism>
<dbReference type="OrthoDB" id="7872013at2"/>
<evidence type="ECO:0000313" key="8">
    <source>
        <dbReference type="Proteomes" id="UP000199144"/>
    </source>
</evidence>
<dbReference type="AlphaFoldDB" id="A0A1I4P2A2"/>
<feature type="transmembrane region" description="Helical" evidence="5">
    <location>
        <begin position="34"/>
        <end position="57"/>
    </location>
</feature>
<feature type="domain" description="Yip1" evidence="6">
    <location>
        <begin position="29"/>
        <end position="180"/>
    </location>
</feature>
<keyword evidence="4 5" id="KW-0472">Membrane</keyword>
<evidence type="ECO:0000256" key="3">
    <source>
        <dbReference type="ARBA" id="ARBA00022989"/>
    </source>
</evidence>
<protein>
    <submittedName>
        <fullName evidence="7">Yip1 domain-containing protein</fullName>
    </submittedName>
</protein>
<dbReference type="GO" id="GO:0016020">
    <property type="term" value="C:membrane"/>
    <property type="evidence" value="ECO:0007669"/>
    <property type="project" value="UniProtKB-SubCell"/>
</dbReference>
<keyword evidence="2 5" id="KW-0812">Transmembrane</keyword>
<comment type="subcellular location">
    <subcellularLocation>
        <location evidence="1">Membrane</location>
        <topology evidence="1">Multi-pass membrane protein</topology>
    </subcellularLocation>
</comment>
<keyword evidence="8" id="KW-1185">Reference proteome</keyword>
<reference evidence="7 8" key="1">
    <citation type="submission" date="2016-10" db="EMBL/GenBank/DDBJ databases">
        <authorList>
            <person name="de Groot N.N."/>
        </authorList>
    </citation>
    <scope>NUCLEOTIDE SEQUENCE [LARGE SCALE GENOMIC DNA]</scope>
    <source>
        <strain evidence="7 8">DSM 15283</strain>
    </source>
</reference>
<accession>A0A1I4P2A2</accession>
<dbReference type="Proteomes" id="UP000199144">
    <property type="component" value="Unassembled WGS sequence"/>
</dbReference>
<evidence type="ECO:0000256" key="2">
    <source>
        <dbReference type="ARBA" id="ARBA00022692"/>
    </source>
</evidence>
<feature type="transmembrane region" description="Helical" evidence="5">
    <location>
        <begin position="69"/>
        <end position="91"/>
    </location>
</feature>
<evidence type="ECO:0000313" key="7">
    <source>
        <dbReference type="EMBL" id="SFM21902.1"/>
    </source>
</evidence>
<dbReference type="STRING" id="254406.SAMN04488042_10549"/>
<dbReference type="Pfam" id="PF04893">
    <property type="entry name" value="Yip1"/>
    <property type="match status" value="1"/>
</dbReference>
<sequence length="193" mass="21036">MSAFLRQLFMLTIYNPPQAGQVLVAQQVDRAAGWLILALAVILNTLAYFLSITLFPVPAEIALPLLTSPVLVCMVLGSVTVIFVFAFYWVGRAMGGQARFEDILLMMGWLQYMRLAVQLGALVLMIFLPGLAQIFVMATGLYGAWIVLNFLKVAHGFDTMGKAVMMLVFTLVGMTVGLSLFLSLIGVTAMGFS</sequence>
<feature type="transmembrane region" description="Helical" evidence="5">
    <location>
        <begin position="103"/>
        <end position="128"/>
    </location>
</feature>
<evidence type="ECO:0000259" key="6">
    <source>
        <dbReference type="Pfam" id="PF04893"/>
    </source>
</evidence>
<feature type="transmembrane region" description="Helical" evidence="5">
    <location>
        <begin position="163"/>
        <end position="192"/>
    </location>
</feature>
<keyword evidence="3 5" id="KW-1133">Transmembrane helix</keyword>
<proteinExistence type="predicted"/>
<dbReference type="EMBL" id="FOTQ01000005">
    <property type="protein sequence ID" value="SFM21902.1"/>
    <property type="molecule type" value="Genomic_DNA"/>
</dbReference>